<organism evidence="2 3">
    <name type="scientific">Frankia alni (strain DSM 45986 / CECT 9034 / ACN14a)</name>
    <dbReference type="NCBI Taxonomy" id="326424"/>
    <lineage>
        <taxon>Bacteria</taxon>
        <taxon>Bacillati</taxon>
        <taxon>Actinomycetota</taxon>
        <taxon>Actinomycetes</taxon>
        <taxon>Frankiales</taxon>
        <taxon>Frankiaceae</taxon>
        <taxon>Frankia</taxon>
    </lineage>
</organism>
<dbReference type="HOGENOM" id="CLU_2716552_0_0_11"/>
<accession>Q0RF49</accession>
<dbReference type="AlphaFoldDB" id="Q0RF49"/>
<gene>
    <name evidence="2" type="ordered locus">FRAAL5269</name>
</gene>
<reference evidence="2 3" key="1">
    <citation type="journal article" date="2007" name="Genome Res.">
        <title>Genome characteristics of facultatively symbiotic Frankia sp. strains reflect host range and host plant biogeography.</title>
        <authorList>
            <person name="Normand P."/>
            <person name="Lapierre P."/>
            <person name="Tisa L.S."/>
            <person name="Gogarten J.P."/>
            <person name="Alloisio N."/>
            <person name="Bagnarol E."/>
            <person name="Bassi C.A."/>
            <person name="Berry A.M."/>
            <person name="Bickhart D.M."/>
            <person name="Choisne N."/>
            <person name="Couloux A."/>
            <person name="Cournoyer B."/>
            <person name="Cruveiller S."/>
            <person name="Daubin V."/>
            <person name="Demange N."/>
            <person name="Francino M.P."/>
            <person name="Goltsman E."/>
            <person name="Huang Y."/>
            <person name="Kopp O.R."/>
            <person name="Labarre L."/>
            <person name="Lapidus A."/>
            <person name="Lavire C."/>
            <person name="Marechal J."/>
            <person name="Martinez M."/>
            <person name="Mastronunzio J.E."/>
            <person name="Mullin B.C."/>
            <person name="Niemann J."/>
            <person name="Pujic P."/>
            <person name="Rawnsley T."/>
            <person name="Rouy Z."/>
            <person name="Schenowitz C."/>
            <person name="Sellstedt A."/>
            <person name="Tavares F."/>
            <person name="Tomkins J.P."/>
            <person name="Vallenet D."/>
            <person name="Valverde C."/>
            <person name="Wall L.G."/>
            <person name="Wang Y."/>
            <person name="Medigue C."/>
            <person name="Benson D.R."/>
        </authorList>
    </citation>
    <scope>NUCLEOTIDE SEQUENCE [LARGE SCALE GENOMIC DNA]</scope>
    <source>
        <strain evidence="3">DSM 45986 / CECT 9034 / ACN14a</strain>
    </source>
</reference>
<feature type="region of interest" description="Disordered" evidence="1">
    <location>
        <begin position="1"/>
        <end position="43"/>
    </location>
</feature>
<dbReference type="EMBL" id="CT573213">
    <property type="protein sequence ID" value="CAJ63902.1"/>
    <property type="molecule type" value="Genomic_DNA"/>
</dbReference>
<feature type="compositionally biased region" description="Basic and acidic residues" evidence="1">
    <location>
        <begin position="27"/>
        <end position="43"/>
    </location>
</feature>
<name>Q0RF49_FRAAA</name>
<evidence type="ECO:0000256" key="1">
    <source>
        <dbReference type="SAM" id="MobiDB-lite"/>
    </source>
</evidence>
<sequence>MAAQAPSAAVRTRGVGARPGELSTRSDYAEARRRRIDSHTPDHRVRVPFAGAAAKKLTNDTRDVWTRREVSR</sequence>
<proteinExistence type="predicted"/>
<evidence type="ECO:0000313" key="2">
    <source>
        <dbReference type="EMBL" id="CAJ63902.1"/>
    </source>
</evidence>
<protein>
    <submittedName>
        <fullName evidence="2">Uncharacterized protein</fullName>
    </submittedName>
</protein>
<dbReference type="Proteomes" id="UP000000657">
    <property type="component" value="Chromosome"/>
</dbReference>
<evidence type="ECO:0000313" key="3">
    <source>
        <dbReference type="Proteomes" id="UP000000657"/>
    </source>
</evidence>
<dbReference type="KEGG" id="fal:FRAAL5269"/>
<keyword evidence="3" id="KW-1185">Reference proteome</keyword>